<protein>
    <recommendedName>
        <fullName evidence="3">Hydrolase</fullName>
    </recommendedName>
</protein>
<dbReference type="GO" id="GO:0016791">
    <property type="term" value="F:phosphatase activity"/>
    <property type="evidence" value="ECO:0007669"/>
    <property type="project" value="TreeGrafter"/>
</dbReference>
<dbReference type="NCBIfam" id="TIGR00099">
    <property type="entry name" value="Cof-subfamily"/>
    <property type="match status" value="1"/>
</dbReference>
<dbReference type="GO" id="GO:0005829">
    <property type="term" value="C:cytosol"/>
    <property type="evidence" value="ECO:0007669"/>
    <property type="project" value="TreeGrafter"/>
</dbReference>
<dbReference type="NCBIfam" id="TIGR01484">
    <property type="entry name" value="HAD-SF-IIB"/>
    <property type="match status" value="1"/>
</dbReference>
<dbReference type="SUPFAM" id="SSF56784">
    <property type="entry name" value="HAD-like"/>
    <property type="match status" value="1"/>
</dbReference>
<accession>A0A1D2YWX5</accession>
<dbReference type="PROSITE" id="PS01229">
    <property type="entry name" value="COF_2"/>
    <property type="match status" value="1"/>
</dbReference>
<name>A0A1D2YWX5_9BACI</name>
<evidence type="ECO:0008006" key="3">
    <source>
        <dbReference type="Google" id="ProtNLM"/>
    </source>
</evidence>
<dbReference type="PANTHER" id="PTHR10000">
    <property type="entry name" value="PHOSPHOSERINE PHOSPHATASE"/>
    <property type="match status" value="1"/>
</dbReference>
<dbReference type="GO" id="GO:0000287">
    <property type="term" value="F:magnesium ion binding"/>
    <property type="evidence" value="ECO:0007669"/>
    <property type="project" value="TreeGrafter"/>
</dbReference>
<dbReference type="Proteomes" id="UP000243739">
    <property type="component" value="Unassembled WGS sequence"/>
</dbReference>
<dbReference type="Gene3D" id="3.40.50.1000">
    <property type="entry name" value="HAD superfamily/HAD-like"/>
    <property type="match status" value="1"/>
</dbReference>
<gene>
    <name evidence="1" type="ORF">BHF71_06215</name>
</gene>
<comment type="caution">
    <text evidence="1">The sequence shown here is derived from an EMBL/GenBank/DDBJ whole genome shotgun (WGS) entry which is preliminary data.</text>
</comment>
<dbReference type="STRING" id="337097.BHF71_06215"/>
<sequence length="276" mass="31571">MRYKLVAIDLDDTLLADDLKISPQTIKAIQESVKKGVIVTLATGRMYQSAVKYAKQIELNVPIITYQGAYVKNVLDDEVLYQRFLPSDIAIDIIKKLKVKNKVIQVYLNDELYVEAEHEYIINYSKASGVNYHIVDDLIELINQSKEDPIKVLTIDEPKEIKKMLEEFNQIFQKEINITISKPFFLEFTHKEATKGQAIKYLANLKGINLEEVIAIGDSYNDKDMIEIAGLGVAMSNGNPDIKKIADYVTKTNNDHGVWEVLQKFILKEELSDERR</sequence>
<dbReference type="PANTHER" id="PTHR10000:SF8">
    <property type="entry name" value="HAD SUPERFAMILY HYDROLASE-LIKE, TYPE 3"/>
    <property type="match status" value="1"/>
</dbReference>
<dbReference type="InterPro" id="IPR006379">
    <property type="entry name" value="HAD-SF_hydro_IIB"/>
</dbReference>
<proteinExistence type="predicted"/>
<dbReference type="SFLD" id="SFLDG01144">
    <property type="entry name" value="C2.B.4:_PGP_Like"/>
    <property type="match status" value="1"/>
</dbReference>
<reference evidence="1 2" key="1">
    <citation type="submission" date="2016-09" db="EMBL/GenBank/DDBJ databases">
        <title>Draft genome sequence for the type strain of Vulcanibacillus modesticaldus BR, a strictly anaerobic, moderately thermophilic, and nitrate-reducing bacterium from deep sea-hydrothermal vents of the Mid-Atlantic Ridge.</title>
        <authorList>
            <person name="Abin C.A."/>
            <person name="Hollibaugh J.T."/>
        </authorList>
    </citation>
    <scope>NUCLEOTIDE SEQUENCE [LARGE SCALE GENOMIC DNA]</scope>
    <source>
        <strain evidence="1 2">BR</strain>
    </source>
</reference>
<evidence type="ECO:0000313" key="1">
    <source>
        <dbReference type="EMBL" id="OEG00117.1"/>
    </source>
</evidence>
<organism evidence="1 2">
    <name type="scientific">Vulcanibacillus modesticaldus</name>
    <dbReference type="NCBI Taxonomy" id="337097"/>
    <lineage>
        <taxon>Bacteria</taxon>
        <taxon>Bacillati</taxon>
        <taxon>Bacillota</taxon>
        <taxon>Bacilli</taxon>
        <taxon>Bacillales</taxon>
        <taxon>Bacillaceae</taxon>
        <taxon>Vulcanibacillus</taxon>
    </lineage>
</organism>
<dbReference type="Gene3D" id="3.30.1240.10">
    <property type="match status" value="1"/>
</dbReference>
<dbReference type="SFLD" id="SFLDG01140">
    <property type="entry name" value="C2.B:_Phosphomannomutase_and_P"/>
    <property type="match status" value="1"/>
</dbReference>
<dbReference type="RefSeq" id="WP_069656011.1">
    <property type="nucleotide sequence ID" value="NZ_MIJF01000007.1"/>
</dbReference>
<keyword evidence="2" id="KW-1185">Reference proteome</keyword>
<dbReference type="InterPro" id="IPR000150">
    <property type="entry name" value="Cof"/>
</dbReference>
<evidence type="ECO:0000313" key="2">
    <source>
        <dbReference type="Proteomes" id="UP000243739"/>
    </source>
</evidence>
<dbReference type="CDD" id="cd07516">
    <property type="entry name" value="HAD_Pase"/>
    <property type="match status" value="1"/>
</dbReference>
<dbReference type="AlphaFoldDB" id="A0A1D2YWX5"/>
<dbReference type="SFLD" id="SFLDS00003">
    <property type="entry name" value="Haloacid_Dehalogenase"/>
    <property type="match status" value="1"/>
</dbReference>
<dbReference type="InterPro" id="IPR023214">
    <property type="entry name" value="HAD_sf"/>
</dbReference>
<dbReference type="InterPro" id="IPR036412">
    <property type="entry name" value="HAD-like_sf"/>
</dbReference>
<dbReference type="EMBL" id="MIJF01000007">
    <property type="protein sequence ID" value="OEG00117.1"/>
    <property type="molecule type" value="Genomic_DNA"/>
</dbReference>
<dbReference type="OrthoDB" id="9790031at2"/>
<dbReference type="Pfam" id="PF08282">
    <property type="entry name" value="Hydrolase_3"/>
    <property type="match status" value="1"/>
</dbReference>